<feature type="domain" description="Histone deacetylase" evidence="10">
    <location>
        <begin position="17"/>
        <end position="348"/>
    </location>
</feature>
<keyword evidence="9" id="KW-0539">Nucleus</keyword>
<dbReference type="GO" id="GO:0141221">
    <property type="term" value="F:histone deacetylase activity, hydrolytic mechanism"/>
    <property type="evidence" value="ECO:0007669"/>
    <property type="project" value="UniProtKB-EC"/>
</dbReference>
<evidence type="ECO:0000256" key="9">
    <source>
        <dbReference type="ARBA" id="ARBA00023242"/>
    </source>
</evidence>
<dbReference type="SUPFAM" id="SSF52768">
    <property type="entry name" value="Arginase/deacetylase"/>
    <property type="match status" value="1"/>
</dbReference>
<dbReference type="InterPro" id="IPR000286">
    <property type="entry name" value="HDACs"/>
</dbReference>
<keyword evidence="5" id="KW-0378">Hydrolase</keyword>
<keyword evidence="12" id="KW-1185">Reference proteome</keyword>
<dbReference type="STRING" id="50990.A0A4Y7Q4L2"/>
<evidence type="ECO:0000256" key="3">
    <source>
        <dbReference type="ARBA" id="ARBA00012111"/>
    </source>
</evidence>
<evidence type="ECO:0000313" key="12">
    <source>
        <dbReference type="Proteomes" id="UP000294933"/>
    </source>
</evidence>
<evidence type="ECO:0000259" key="10">
    <source>
        <dbReference type="Pfam" id="PF00850"/>
    </source>
</evidence>
<keyword evidence="4" id="KW-0678">Repressor</keyword>
<dbReference type="PRINTS" id="PR01270">
    <property type="entry name" value="HDASUPER"/>
</dbReference>
<dbReference type="Pfam" id="PF00850">
    <property type="entry name" value="Hist_deacetyl"/>
    <property type="match status" value="1"/>
</dbReference>
<evidence type="ECO:0000256" key="5">
    <source>
        <dbReference type="ARBA" id="ARBA00022801"/>
    </source>
</evidence>
<proteinExistence type="inferred from homology"/>
<protein>
    <recommendedName>
        <fullName evidence="3">histone deacetylase</fullName>
        <ecNumber evidence="3">3.5.1.98</ecNumber>
    </recommendedName>
</protein>
<evidence type="ECO:0000256" key="8">
    <source>
        <dbReference type="ARBA" id="ARBA00023163"/>
    </source>
</evidence>
<dbReference type="InterPro" id="IPR023801">
    <property type="entry name" value="His_deacetylse_dom"/>
</dbReference>
<dbReference type="PANTHER" id="PTHR10625">
    <property type="entry name" value="HISTONE DEACETYLASE HDAC1-RELATED"/>
    <property type="match status" value="1"/>
</dbReference>
<evidence type="ECO:0000256" key="2">
    <source>
        <dbReference type="ARBA" id="ARBA00006457"/>
    </source>
</evidence>
<dbReference type="OrthoDB" id="73273at2759"/>
<gene>
    <name evidence="11" type="ORF">BD410DRAFT_821253</name>
</gene>
<evidence type="ECO:0000256" key="7">
    <source>
        <dbReference type="ARBA" id="ARBA00023015"/>
    </source>
</evidence>
<keyword evidence="8" id="KW-0804">Transcription</keyword>
<comment type="similarity">
    <text evidence="2">Belongs to the histone deacetylase family. HD type 1 subfamily.</text>
</comment>
<dbReference type="VEuPathDB" id="FungiDB:BD410DRAFT_821253"/>
<evidence type="ECO:0000313" key="11">
    <source>
        <dbReference type="EMBL" id="TDL22325.1"/>
    </source>
</evidence>
<dbReference type="Proteomes" id="UP000294933">
    <property type="component" value="Unassembled WGS sequence"/>
</dbReference>
<evidence type="ECO:0000256" key="1">
    <source>
        <dbReference type="ARBA" id="ARBA00004123"/>
    </source>
</evidence>
<dbReference type="InterPro" id="IPR037138">
    <property type="entry name" value="His_deacetylse_dom_sf"/>
</dbReference>
<organism evidence="11 12">
    <name type="scientific">Rickenella mellea</name>
    <dbReference type="NCBI Taxonomy" id="50990"/>
    <lineage>
        <taxon>Eukaryota</taxon>
        <taxon>Fungi</taxon>
        <taxon>Dikarya</taxon>
        <taxon>Basidiomycota</taxon>
        <taxon>Agaricomycotina</taxon>
        <taxon>Agaricomycetes</taxon>
        <taxon>Hymenochaetales</taxon>
        <taxon>Rickenellaceae</taxon>
        <taxon>Rickenella</taxon>
    </lineage>
</organism>
<accession>A0A4Y7Q4L2</accession>
<evidence type="ECO:0000256" key="4">
    <source>
        <dbReference type="ARBA" id="ARBA00022491"/>
    </source>
</evidence>
<dbReference type="InterPro" id="IPR023696">
    <property type="entry name" value="Ureohydrolase_dom_sf"/>
</dbReference>
<reference evidence="11 12" key="1">
    <citation type="submission" date="2018-06" db="EMBL/GenBank/DDBJ databases">
        <title>A transcriptomic atlas of mushroom development highlights an independent origin of complex multicellularity.</title>
        <authorList>
            <consortium name="DOE Joint Genome Institute"/>
            <person name="Krizsan K."/>
            <person name="Almasi E."/>
            <person name="Merenyi Z."/>
            <person name="Sahu N."/>
            <person name="Viragh M."/>
            <person name="Koszo T."/>
            <person name="Mondo S."/>
            <person name="Kiss B."/>
            <person name="Balint B."/>
            <person name="Kues U."/>
            <person name="Barry K."/>
            <person name="Hegedus J.C."/>
            <person name="Henrissat B."/>
            <person name="Johnson J."/>
            <person name="Lipzen A."/>
            <person name="Ohm R."/>
            <person name="Nagy I."/>
            <person name="Pangilinan J."/>
            <person name="Yan J."/>
            <person name="Xiong Y."/>
            <person name="Grigoriev I.V."/>
            <person name="Hibbett D.S."/>
            <person name="Nagy L.G."/>
        </authorList>
    </citation>
    <scope>NUCLEOTIDE SEQUENCE [LARGE SCALE GENOMIC DNA]</scope>
    <source>
        <strain evidence="11 12">SZMC22713</strain>
    </source>
</reference>
<dbReference type="GO" id="GO:0005634">
    <property type="term" value="C:nucleus"/>
    <property type="evidence" value="ECO:0007669"/>
    <property type="project" value="UniProtKB-SubCell"/>
</dbReference>
<sequence length="414" mass="45212">MDQLECSVLQQISSLLPSNPNRSTLVHTLVSKLGLLSPKLPDGTASPLRCLRPRDATRKELEMYHTAQYLDFVLDPTNSDDSNISRDEYAEYGIEDDCPPFRGLPKYVTLVAGATLTAAEALRTGGYNVAVCWDGGRHHAQKSHAAGFCYVADCVLSILALRKPLPPLSPGLPTRKPKVMYLDLDVHFPDGVSHSFHQSSGKVPQVLTLSIHHASSGFYPISHLSGLPSPTDPSFDPFTLSIPLQPGYSCSTMARLWPIIESVKDAFKPDYVVLQCGVDALAGDPCSVGNWSLEAESQGENAPIDQKHEGGLGWCVRQVMRWGFKVLMLGGGGYNSPNAARAWAYLTSLAIDRPIPLDTPIPSTGHAPFPLYAPSFTLDIPPGNMRDLNSAEYLSEVERVFEMAVERLKERIGE</sequence>
<dbReference type="GO" id="GO:0031507">
    <property type="term" value="P:heterochromatin formation"/>
    <property type="evidence" value="ECO:0007669"/>
    <property type="project" value="TreeGrafter"/>
</dbReference>
<dbReference type="Gene3D" id="3.40.800.20">
    <property type="entry name" value="Histone deacetylase domain"/>
    <property type="match status" value="1"/>
</dbReference>
<keyword evidence="6" id="KW-0156">Chromatin regulator</keyword>
<comment type="subcellular location">
    <subcellularLocation>
        <location evidence="1">Nucleus</location>
    </subcellularLocation>
</comment>
<dbReference type="EMBL" id="ML170175">
    <property type="protein sequence ID" value="TDL22325.1"/>
    <property type="molecule type" value="Genomic_DNA"/>
</dbReference>
<dbReference type="PANTHER" id="PTHR10625:SF14">
    <property type="entry name" value="HISTONE DEACETYLASE 8"/>
    <property type="match status" value="1"/>
</dbReference>
<keyword evidence="7" id="KW-0805">Transcription regulation</keyword>
<dbReference type="AlphaFoldDB" id="A0A4Y7Q4L2"/>
<evidence type="ECO:0000256" key="6">
    <source>
        <dbReference type="ARBA" id="ARBA00022853"/>
    </source>
</evidence>
<name>A0A4Y7Q4L2_9AGAM</name>
<dbReference type="EC" id="3.5.1.98" evidence="3"/>